<dbReference type="OMA" id="RSMIITV"/>
<dbReference type="EMBL" id="JH711589">
    <property type="protein sequence ID" value="EIW75182.1"/>
    <property type="molecule type" value="Genomic_DNA"/>
</dbReference>
<dbReference type="RefSeq" id="XP_007774605.1">
    <property type="nucleotide sequence ID" value="XM_007776415.1"/>
</dbReference>
<organism evidence="3 4">
    <name type="scientific">Coniophora puteana (strain RWD-64-598)</name>
    <name type="common">Brown rot fungus</name>
    <dbReference type="NCBI Taxonomy" id="741705"/>
    <lineage>
        <taxon>Eukaryota</taxon>
        <taxon>Fungi</taxon>
        <taxon>Dikarya</taxon>
        <taxon>Basidiomycota</taxon>
        <taxon>Agaricomycotina</taxon>
        <taxon>Agaricomycetes</taxon>
        <taxon>Agaricomycetidae</taxon>
        <taxon>Boletales</taxon>
        <taxon>Coniophorineae</taxon>
        <taxon>Coniophoraceae</taxon>
        <taxon>Coniophora</taxon>
    </lineage>
</organism>
<keyword evidence="1" id="KW-0472">Membrane</keyword>
<protein>
    <submittedName>
        <fullName evidence="3">Uncharacterized protein</fullName>
    </submittedName>
</protein>
<accession>A0A5M3M795</accession>
<name>A0A5M3M795_CONPW</name>
<feature type="chain" id="PRO_5024405149" evidence="2">
    <location>
        <begin position="23"/>
        <end position="251"/>
    </location>
</feature>
<dbReference type="Proteomes" id="UP000053558">
    <property type="component" value="Unassembled WGS sequence"/>
</dbReference>
<sequence length="251" mass="26503">MLLSQLSSILFALAAATVGAHAQQTVRIPSTSADIDYSPALCNASVSESCSGVWQVLSDVPNTSVVATYGPANATGDIIPQAFFSFRASSVQVRTSPYSNATINFTLSAPSTGVFVTKEIQSDVQLIVGADIPDTQVTTLGITFIPQEATTRFDIEYIELNVTNSSATSSFLPSFTLPASSSPPTYFPPTSTSQSHHSASSGTIAGAVVGSVLGVCAIGVVAGLFYRKRNRGQLRRLSMKMKRPDTIRRGR</sequence>
<keyword evidence="1" id="KW-0812">Transmembrane</keyword>
<proteinExistence type="predicted"/>
<evidence type="ECO:0000313" key="4">
    <source>
        <dbReference type="Proteomes" id="UP000053558"/>
    </source>
</evidence>
<reference evidence="4" key="1">
    <citation type="journal article" date="2012" name="Science">
        <title>The Paleozoic origin of enzymatic lignin decomposition reconstructed from 31 fungal genomes.</title>
        <authorList>
            <person name="Floudas D."/>
            <person name="Binder M."/>
            <person name="Riley R."/>
            <person name="Barry K."/>
            <person name="Blanchette R.A."/>
            <person name="Henrissat B."/>
            <person name="Martinez A.T."/>
            <person name="Otillar R."/>
            <person name="Spatafora J.W."/>
            <person name="Yadav J.S."/>
            <person name="Aerts A."/>
            <person name="Benoit I."/>
            <person name="Boyd A."/>
            <person name="Carlson A."/>
            <person name="Copeland A."/>
            <person name="Coutinho P.M."/>
            <person name="de Vries R.P."/>
            <person name="Ferreira P."/>
            <person name="Findley K."/>
            <person name="Foster B."/>
            <person name="Gaskell J."/>
            <person name="Glotzer D."/>
            <person name="Gorecki P."/>
            <person name="Heitman J."/>
            <person name="Hesse C."/>
            <person name="Hori C."/>
            <person name="Igarashi K."/>
            <person name="Jurgens J.A."/>
            <person name="Kallen N."/>
            <person name="Kersten P."/>
            <person name="Kohler A."/>
            <person name="Kuees U."/>
            <person name="Kumar T.K.A."/>
            <person name="Kuo A."/>
            <person name="LaButti K."/>
            <person name="Larrondo L.F."/>
            <person name="Lindquist E."/>
            <person name="Ling A."/>
            <person name="Lombard V."/>
            <person name="Lucas S."/>
            <person name="Lundell T."/>
            <person name="Martin R."/>
            <person name="McLaughlin D.J."/>
            <person name="Morgenstern I."/>
            <person name="Morin E."/>
            <person name="Murat C."/>
            <person name="Nagy L.G."/>
            <person name="Nolan M."/>
            <person name="Ohm R.A."/>
            <person name="Patyshakuliyeva A."/>
            <person name="Rokas A."/>
            <person name="Ruiz-Duenas F.J."/>
            <person name="Sabat G."/>
            <person name="Salamov A."/>
            <person name="Samejima M."/>
            <person name="Schmutz J."/>
            <person name="Slot J.C."/>
            <person name="St John F."/>
            <person name="Stenlid J."/>
            <person name="Sun H."/>
            <person name="Sun S."/>
            <person name="Syed K."/>
            <person name="Tsang A."/>
            <person name="Wiebenga A."/>
            <person name="Young D."/>
            <person name="Pisabarro A."/>
            <person name="Eastwood D.C."/>
            <person name="Martin F."/>
            <person name="Cullen D."/>
            <person name="Grigoriev I.V."/>
            <person name="Hibbett D.S."/>
        </authorList>
    </citation>
    <scope>NUCLEOTIDE SEQUENCE [LARGE SCALE GENOMIC DNA]</scope>
    <source>
        <strain evidence="4">RWD-64-598 SS2</strain>
    </source>
</reference>
<evidence type="ECO:0000256" key="2">
    <source>
        <dbReference type="SAM" id="SignalP"/>
    </source>
</evidence>
<keyword evidence="2" id="KW-0732">Signal</keyword>
<feature type="transmembrane region" description="Helical" evidence="1">
    <location>
        <begin position="204"/>
        <end position="226"/>
    </location>
</feature>
<dbReference type="OrthoDB" id="3267422at2759"/>
<gene>
    <name evidence="3" type="ORF">CONPUDRAFT_112458</name>
</gene>
<evidence type="ECO:0000256" key="1">
    <source>
        <dbReference type="SAM" id="Phobius"/>
    </source>
</evidence>
<keyword evidence="4" id="KW-1185">Reference proteome</keyword>
<keyword evidence="1" id="KW-1133">Transmembrane helix</keyword>
<dbReference type="KEGG" id="cput:CONPUDRAFT_112458"/>
<comment type="caution">
    <text evidence="3">The sequence shown here is derived from an EMBL/GenBank/DDBJ whole genome shotgun (WGS) entry which is preliminary data.</text>
</comment>
<dbReference type="GeneID" id="19198944"/>
<evidence type="ECO:0000313" key="3">
    <source>
        <dbReference type="EMBL" id="EIW75182.1"/>
    </source>
</evidence>
<dbReference type="CDD" id="cd12087">
    <property type="entry name" value="TM_EGFR-like"/>
    <property type="match status" value="1"/>
</dbReference>
<dbReference type="AlphaFoldDB" id="A0A5M3M795"/>
<feature type="signal peptide" evidence="2">
    <location>
        <begin position="1"/>
        <end position="22"/>
    </location>
</feature>